<dbReference type="GO" id="GO:0043041">
    <property type="term" value="P:amino acid activation for nonribosomal peptide biosynthetic process"/>
    <property type="evidence" value="ECO:0007669"/>
    <property type="project" value="TreeGrafter"/>
</dbReference>
<dbReference type="FunFam" id="3.30.300.30:FF:000010">
    <property type="entry name" value="Enterobactin synthetase component F"/>
    <property type="match status" value="1"/>
</dbReference>
<dbReference type="Pfam" id="PF00501">
    <property type="entry name" value="AMP-binding"/>
    <property type="match status" value="1"/>
</dbReference>
<protein>
    <submittedName>
        <fullName evidence="3">Amino acid adenylation domain-containing protein</fullName>
    </submittedName>
</protein>
<dbReference type="InterPro" id="IPR036736">
    <property type="entry name" value="ACP-like_sf"/>
</dbReference>
<dbReference type="PANTHER" id="PTHR45527:SF1">
    <property type="entry name" value="FATTY ACID SYNTHASE"/>
    <property type="match status" value="1"/>
</dbReference>
<dbReference type="NCBIfam" id="TIGR01733">
    <property type="entry name" value="AA-adenyl-dom"/>
    <property type="match status" value="1"/>
</dbReference>
<dbReference type="InterPro" id="IPR000873">
    <property type="entry name" value="AMP-dep_synth/lig_dom"/>
</dbReference>
<accession>A0A507ZQG0</accession>
<name>A0A507ZQG0_9GAMM</name>
<dbReference type="SUPFAM" id="SSF56801">
    <property type="entry name" value="Acetyl-CoA synthetase-like"/>
    <property type="match status" value="1"/>
</dbReference>
<dbReference type="PROSITE" id="PS50075">
    <property type="entry name" value="CARRIER"/>
    <property type="match status" value="1"/>
</dbReference>
<dbReference type="CDD" id="cd05930">
    <property type="entry name" value="A_NRPS"/>
    <property type="match status" value="1"/>
</dbReference>
<proteinExistence type="predicted"/>
<comment type="caution">
    <text evidence="3">The sequence shown here is derived from an EMBL/GenBank/DDBJ whole genome shotgun (WGS) entry which is preliminary data.</text>
</comment>
<dbReference type="InterPro" id="IPR045851">
    <property type="entry name" value="AMP-bd_C_sf"/>
</dbReference>
<dbReference type="InterPro" id="IPR010071">
    <property type="entry name" value="AA_adenyl_dom"/>
</dbReference>
<evidence type="ECO:0000313" key="4">
    <source>
        <dbReference type="Proteomes" id="UP000320431"/>
    </source>
</evidence>
<feature type="non-terminal residue" evidence="3">
    <location>
        <position position="506"/>
    </location>
</feature>
<dbReference type="Proteomes" id="UP000320431">
    <property type="component" value="Unassembled WGS sequence"/>
</dbReference>
<reference evidence="3 4" key="1">
    <citation type="submission" date="2019-10" db="EMBL/GenBank/DDBJ databases">
        <title>Lysobacter alkalisoli sp. nov., isolated from saline-alkaline soil.</title>
        <authorList>
            <person name="Sun J.-Q."/>
        </authorList>
    </citation>
    <scope>NUCLEOTIDE SEQUENCE [LARGE SCALE GENOMIC DNA]</scope>
    <source>
        <strain evidence="3 4">KCTC 42381</strain>
    </source>
</reference>
<dbReference type="GO" id="GO:0031177">
    <property type="term" value="F:phosphopantetheine binding"/>
    <property type="evidence" value="ECO:0007669"/>
    <property type="project" value="TreeGrafter"/>
</dbReference>
<dbReference type="Pfam" id="PF13193">
    <property type="entry name" value="AMP-binding_C"/>
    <property type="match status" value="1"/>
</dbReference>
<evidence type="ECO:0000256" key="1">
    <source>
        <dbReference type="ARBA" id="ARBA00022450"/>
    </source>
</evidence>
<sequence>TTVGLCLSRGLDTLVATLAVLKAGAAYLPMDPAYPLERLCDMAGDSGAALLLVHRDTVLATREATPQCVLDSDPVQAELTGCADTDPSPLPGQGAREVAYVIYTSGSTGRPKGAAIEHRSAANLALRMIQRCEVGAGSRVLQFASQSFDAAVLDWTMALLSGATLYICGNDERGSVEKLQDYMLDNRITHAVLPPSLLSLLDSTRDYALRMLMVGGEACDPRTAQIWSSRYRLFNGYGPTEAAVCSTLMELKPDEPVTIGRPLGNVRAYVLDRQRQPVPLGAYGELYIGGVGVGRGYLNRPELTAERFIADPFVEDPQARLYATGDIVRYLADGRIEYVGRLDDQVKIRGFRIELGEIEARLLELAEVKAALVVVREDGRGERRLVAYVVPTAMDAALGDWREQLRRWLPEHMVPTALVTLAEFPMSVNGKVNRGALPAPELPGSGEDFVAPQGETQEALAEIWGRLLGLEVAEISAGASFFELGGHSLLSTRLVSAIRERFDVEL</sequence>
<dbReference type="EMBL" id="VICD02000345">
    <property type="protein sequence ID" value="KAB8161500.1"/>
    <property type="molecule type" value="Genomic_DNA"/>
</dbReference>
<dbReference type="GO" id="GO:0044550">
    <property type="term" value="P:secondary metabolite biosynthetic process"/>
    <property type="evidence" value="ECO:0007669"/>
    <property type="project" value="TreeGrafter"/>
</dbReference>
<feature type="non-terminal residue" evidence="3">
    <location>
        <position position="1"/>
    </location>
</feature>
<dbReference type="FunFam" id="2.30.38.10:FF:000001">
    <property type="entry name" value="Non-ribosomal peptide synthetase PvdI"/>
    <property type="match status" value="1"/>
</dbReference>
<dbReference type="Gene3D" id="1.10.1200.10">
    <property type="entry name" value="ACP-like"/>
    <property type="match status" value="1"/>
</dbReference>
<keyword evidence="1" id="KW-0596">Phosphopantetheine</keyword>
<dbReference type="PANTHER" id="PTHR45527">
    <property type="entry name" value="NONRIBOSOMAL PEPTIDE SYNTHETASE"/>
    <property type="match status" value="1"/>
</dbReference>
<dbReference type="InterPro" id="IPR009081">
    <property type="entry name" value="PP-bd_ACP"/>
</dbReference>
<gene>
    <name evidence="3" type="ORF">FKV24_018955</name>
</gene>
<evidence type="ECO:0000313" key="3">
    <source>
        <dbReference type="EMBL" id="KAB8161500.1"/>
    </source>
</evidence>
<dbReference type="InterPro" id="IPR020845">
    <property type="entry name" value="AMP-binding_CS"/>
</dbReference>
<organism evidence="3 4">
    <name type="scientific">Marilutibacter maris</name>
    <dbReference type="NCBI Taxonomy" id="1605891"/>
    <lineage>
        <taxon>Bacteria</taxon>
        <taxon>Pseudomonadati</taxon>
        <taxon>Pseudomonadota</taxon>
        <taxon>Gammaproteobacteria</taxon>
        <taxon>Lysobacterales</taxon>
        <taxon>Lysobacteraceae</taxon>
        <taxon>Marilutibacter</taxon>
    </lineage>
</organism>
<dbReference type="GO" id="GO:0005737">
    <property type="term" value="C:cytoplasm"/>
    <property type="evidence" value="ECO:0007669"/>
    <property type="project" value="TreeGrafter"/>
</dbReference>
<dbReference type="InterPro" id="IPR006162">
    <property type="entry name" value="Ppantetheine_attach_site"/>
</dbReference>
<dbReference type="SUPFAM" id="SSF47336">
    <property type="entry name" value="ACP-like"/>
    <property type="match status" value="1"/>
</dbReference>
<evidence type="ECO:0000256" key="2">
    <source>
        <dbReference type="ARBA" id="ARBA00022553"/>
    </source>
</evidence>
<dbReference type="InterPro" id="IPR025110">
    <property type="entry name" value="AMP-bd_C"/>
</dbReference>
<dbReference type="Gene3D" id="3.40.50.980">
    <property type="match status" value="2"/>
</dbReference>
<dbReference type="Gene3D" id="3.30.300.30">
    <property type="match status" value="1"/>
</dbReference>
<dbReference type="AlphaFoldDB" id="A0A507ZQG0"/>
<dbReference type="PROSITE" id="PS00455">
    <property type="entry name" value="AMP_BINDING"/>
    <property type="match status" value="1"/>
</dbReference>
<dbReference type="Pfam" id="PF00550">
    <property type="entry name" value="PP-binding"/>
    <property type="match status" value="1"/>
</dbReference>
<dbReference type="PROSITE" id="PS00012">
    <property type="entry name" value="PHOSPHOPANTETHEINE"/>
    <property type="match status" value="1"/>
</dbReference>
<dbReference type="Gene3D" id="2.30.38.10">
    <property type="entry name" value="Luciferase, Domain 3"/>
    <property type="match status" value="1"/>
</dbReference>
<keyword evidence="2" id="KW-0597">Phosphoprotein</keyword>
<dbReference type="RefSeq" id="WP_141483504.1">
    <property type="nucleotide sequence ID" value="NZ_VICD02000345.1"/>
</dbReference>